<dbReference type="EC" id="2.7.7.65" evidence="2"/>
<reference evidence="10" key="1">
    <citation type="submission" date="2021-04" db="EMBL/GenBank/DDBJ databases">
        <authorList>
            <person name="Vanwijnsberghe S."/>
        </authorList>
    </citation>
    <scope>NUCLEOTIDE SEQUENCE</scope>
    <source>
        <strain evidence="10">LMG 31841</strain>
    </source>
</reference>
<evidence type="ECO:0000256" key="4">
    <source>
        <dbReference type="ARBA" id="ARBA00022692"/>
    </source>
</evidence>
<dbReference type="Proteomes" id="UP000789704">
    <property type="component" value="Unassembled WGS sequence"/>
</dbReference>
<dbReference type="Pfam" id="PF00990">
    <property type="entry name" value="GGDEF"/>
    <property type="match status" value="1"/>
</dbReference>
<dbReference type="Pfam" id="PF02743">
    <property type="entry name" value="dCache_1"/>
    <property type="match status" value="1"/>
</dbReference>
<feature type="transmembrane region" description="Helical" evidence="8">
    <location>
        <begin position="297"/>
        <end position="316"/>
    </location>
</feature>
<evidence type="ECO:0000256" key="8">
    <source>
        <dbReference type="SAM" id="Phobius"/>
    </source>
</evidence>
<dbReference type="CDD" id="cd12914">
    <property type="entry name" value="PDC1_DGC_like"/>
    <property type="match status" value="1"/>
</dbReference>
<dbReference type="InterPro" id="IPR033479">
    <property type="entry name" value="dCache_1"/>
</dbReference>
<dbReference type="Gene3D" id="3.30.450.20">
    <property type="entry name" value="PAS domain"/>
    <property type="match status" value="2"/>
</dbReference>
<dbReference type="InterPro" id="IPR043128">
    <property type="entry name" value="Rev_trsase/Diguanyl_cyclase"/>
</dbReference>
<dbReference type="PANTHER" id="PTHR45138">
    <property type="entry name" value="REGULATORY COMPONENTS OF SENSORY TRANSDUCTION SYSTEM"/>
    <property type="match status" value="1"/>
</dbReference>
<keyword evidence="3" id="KW-1003">Cell membrane</keyword>
<dbReference type="NCBIfam" id="TIGR00254">
    <property type="entry name" value="GGDEF"/>
    <property type="match status" value="1"/>
</dbReference>
<keyword evidence="5 8" id="KW-1133">Transmembrane helix</keyword>
<dbReference type="InterPro" id="IPR029787">
    <property type="entry name" value="Nucleotide_cyclase"/>
</dbReference>
<protein>
    <recommendedName>
        <fullName evidence="2">diguanylate cyclase</fullName>
        <ecNumber evidence="2">2.7.7.65</ecNumber>
    </recommendedName>
</protein>
<dbReference type="GO" id="GO:1902201">
    <property type="term" value="P:negative regulation of bacterial-type flagellum-dependent cell motility"/>
    <property type="evidence" value="ECO:0007669"/>
    <property type="project" value="TreeGrafter"/>
</dbReference>
<evidence type="ECO:0000256" key="5">
    <source>
        <dbReference type="ARBA" id="ARBA00022989"/>
    </source>
</evidence>
<comment type="caution">
    <text evidence="10">The sequence shown here is derived from an EMBL/GenBank/DDBJ whole genome shotgun (WGS) entry which is preliminary data.</text>
</comment>
<dbReference type="GO" id="GO:0005886">
    <property type="term" value="C:plasma membrane"/>
    <property type="evidence" value="ECO:0007669"/>
    <property type="project" value="UniProtKB-SubCell"/>
</dbReference>
<dbReference type="CDD" id="cd12915">
    <property type="entry name" value="PDC2_DGC_like"/>
    <property type="match status" value="1"/>
</dbReference>
<keyword evidence="11" id="KW-1185">Reference proteome</keyword>
<proteinExistence type="predicted"/>
<dbReference type="GO" id="GO:0043709">
    <property type="term" value="P:cell adhesion involved in single-species biofilm formation"/>
    <property type="evidence" value="ECO:0007669"/>
    <property type="project" value="TreeGrafter"/>
</dbReference>
<dbReference type="InterPro" id="IPR000160">
    <property type="entry name" value="GGDEF_dom"/>
</dbReference>
<evidence type="ECO:0000256" key="1">
    <source>
        <dbReference type="ARBA" id="ARBA00004651"/>
    </source>
</evidence>
<dbReference type="InterPro" id="IPR050469">
    <property type="entry name" value="Diguanylate_Cyclase"/>
</dbReference>
<evidence type="ECO:0000313" key="10">
    <source>
        <dbReference type="EMBL" id="CAG4913658.1"/>
    </source>
</evidence>
<dbReference type="Gene3D" id="3.30.70.270">
    <property type="match status" value="1"/>
</dbReference>
<feature type="transmembrane region" description="Helical" evidence="8">
    <location>
        <begin position="20"/>
        <end position="40"/>
    </location>
</feature>
<dbReference type="PANTHER" id="PTHR45138:SF9">
    <property type="entry name" value="DIGUANYLATE CYCLASE DGCM-RELATED"/>
    <property type="match status" value="1"/>
</dbReference>
<dbReference type="EMBL" id="CAJQZC010000009">
    <property type="protein sequence ID" value="CAG4913658.1"/>
    <property type="molecule type" value="Genomic_DNA"/>
</dbReference>
<dbReference type="PROSITE" id="PS50887">
    <property type="entry name" value="GGDEF"/>
    <property type="match status" value="1"/>
</dbReference>
<dbReference type="FunFam" id="3.30.70.270:FF:000001">
    <property type="entry name" value="Diguanylate cyclase domain protein"/>
    <property type="match status" value="1"/>
</dbReference>
<sequence length="500" mass="54672">MRISHLFHRLQTLTGSPWMVIAGGVMTALGMLAICAVLLYEGRQDALAHATESSRNTLLIIERDITRSVELYDLSLQEVVDNVRQPDVMSLPQQLRNEVLFDRAATAKYLGSMLVLDSAGNVIIDSGSAIPRHGNFADRSYFTVHRDNPHVGLYLSPPFASRLRSGDPSIALSRRINNPDGTFGGVVLGAVRLEYFRQLLSGLQLGPHGTMALIHANGELIMRAPYDAKIIGRNLNGTGPFERMLSQPEGQFTEKASIDGIRRVYTYKRLTGLPLIMEVAPAEIDIYRAWEERAARIAILMLVFSLTFIGLSVLLARSLARRAQAELMLTMLSRTDSLTGLNNRRALDDLLAREWQRARRSKESLSILFVDVDHFKAYNDAYGHQAGDDALAAVARCISANIRRPGDNAARYGGEEFVIVLPDTAGPGAVGVAETIRMKVAALGIEHATSQQGRLTVSIGVATWQGEKTDTVDHVIKAADEALYTAKAAGRNTISATVLA</sequence>
<keyword evidence="4 8" id="KW-0812">Transmembrane</keyword>
<organism evidence="10 11">
    <name type="scientific">Paraburkholderia saeva</name>
    <dbReference type="NCBI Taxonomy" id="2777537"/>
    <lineage>
        <taxon>Bacteria</taxon>
        <taxon>Pseudomonadati</taxon>
        <taxon>Pseudomonadota</taxon>
        <taxon>Betaproteobacteria</taxon>
        <taxon>Burkholderiales</taxon>
        <taxon>Burkholderiaceae</taxon>
        <taxon>Paraburkholderia</taxon>
    </lineage>
</organism>
<dbReference type="CDD" id="cd01949">
    <property type="entry name" value="GGDEF"/>
    <property type="match status" value="1"/>
</dbReference>
<name>A0A9N8S0H5_9BURK</name>
<dbReference type="SMART" id="SM00267">
    <property type="entry name" value="GGDEF"/>
    <property type="match status" value="1"/>
</dbReference>
<evidence type="ECO:0000256" key="6">
    <source>
        <dbReference type="ARBA" id="ARBA00023136"/>
    </source>
</evidence>
<evidence type="ECO:0000259" key="9">
    <source>
        <dbReference type="PROSITE" id="PS50887"/>
    </source>
</evidence>
<comment type="subcellular location">
    <subcellularLocation>
        <location evidence="1">Cell membrane</location>
        <topology evidence="1">Multi-pass membrane protein</topology>
    </subcellularLocation>
</comment>
<evidence type="ECO:0000256" key="3">
    <source>
        <dbReference type="ARBA" id="ARBA00022475"/>
    </source>
</evidence>
<comment type="catalytic activity">
    <reaction evidence="7">
        <text>2 GTP = 3',3'-c-di-GMP + 2 diphosphate</text>
        <dbReference type="Rhea" id="RHEA:24898"/>
        <dbReference type="ChEBI" id="CHEBI:33019"/>
        <dbReference type="ChEBI" id="CHEBI:37565"/>
        <dbReference type="ChEBI" id="CHEBI:58805"/>
        <dbReference type="EC" id="2.7.7.65"/>
    </reaction>
</comment>
<evidence type="ECO:0000256" key="7">
    <source>
        <dbReference type="ARBA" id="ARBA00034247"/>
    </source>
</evidence>
<keyword evidence="6 8" id="KW-0472">Membrane</keyword>
<dbReference type="AlphaFoldDB" id="A0A9N8S0H5"/>
<dbReference type="GO" id="GO:0052621">
    <property type="term" value="F:diguanylate cyclase activity"/>
    <property type="evidence" value="ECO:0007669"/>
    <property type="project" value="UniProtKB-EC"/>
</dbReference>
<evidence type="ECO:0000313" key="11">
    <source>
        <dbReference type="Proteomes" id="UP000789704"/>
    </source>
</evidence>
<accession>A0A9N8S0H5</accession>
<evidence type="ECO:0000256" key="2">
    <source>
        <dbReference type="ARBA" id="ARBA00012528"/>
    </source>
</evidence>
<gene>
    <name evidence="10" type="ORF">LMG31841_04286</name>
</gene>
<feature type="domain" description="GGDEF" evidence="9">
    <location>
        <begin position="363"/>
        <end position="499"/>
    </location>
</feature>
<dbReference type="SUPFAM" id="SSF55073">
    <property type="entry name" value="Nucleotide cyclase"/>
    <property type="match status" value="1"/>
</dbReference>